<keyword evidence="7 14" id="KW-0812">Transmembrane</keyword>
<dbReference type="InterPro" id="IPR004358">
    <property type="entry name" value="Sig_transdc_His_kin-like_C"/>
</dbReference>
<dbReference type="SUPFAM" id="SSF47384">
    <property type="entry name" value="Homodimeric domain of signal transducing histidine kinase"/>
    <property type="match status" value="1"/>
</dbReference>
<dbReference type="PRINTS" id="PR00344">
    <property type="entry name" value="BCTRLSENSOR"/>
</dbReference>
<feature type="transmembrane region" description="Helical" evidence="14">
    <location>
        <begin position="151"/>
        <end position="174"/>
    </location>
</feature>
<feature type="domain" description="HAMP" evidence="16">
    <location>
        <begin position="176"/>
        <end position="231"/>
    </location>
</feature>
<proteinExistence type="predicted"/>
<evidence type="ECO:0000259" key="15">
    <source>
        <dbReference type="PROSITE" id="PS50109"/>
    </source>
</evidence>
<dbReference type="SMART" id="SM00387">
    <property type="entry name" value="HATPase_c"/>
    <property type="match status" value="1"/>
</dbReference>
<evidence type="ECO:0000256" key="3">
    <source>
        <dbReference type="ARBA" id="ARBA00012438"/>
    </source>
</evidence>
<dbReference type="Gene3D" id="1.10.287.130">
    <property type="match status" value="1"/>
</dbReference>
<evidence type="ECO:0000256" key="14">
    <source>
        <dbReference type="SAM" id="Phobius"/>
    </source>
</evidence>
<feature type="domain" description="Histidine kinase" evidence="15">
    <location>
        <begin position="239"/>
        <end position="452"/>
    </location>
</feature>
<dbReference type="PROSITE" id="PS50885">
    <property type="entry name" value="HAMP"/>
    <property type="match status" value="1"/>
</dbReference>
<dbReference type="SUPFAM" id="SSF55874">
    <property type="entry name" value="ATPase domain of HSP90 chaperone/DNA topoisomerase II/histidine kinase"/>
    <property type="match status" value="1"/>
</dbReference>
<keyword evidence="10" id="KW-0067">ATP-binding</keyword>
<keyword evidence="6" id="KW-0808">Transferase</keyword>
<keyword evidence="13 14" id="KW-0472">Membrane</keyword>
<dbReference type="CDD" id="cd00082">
    <property type="entry name" value="HisKA"/>
    <property type="match status" value="1"/>
</dbReference>
<feature type="transmembrane region" description="Helical" evidence="14">
    <location>
        <begin position="7"/>
        <end position="30"/>
    </location>
</feature>
<name>A0ABT4QGR4_9BACL</name>
<evidence type="ECO:0000256" key="5">
    <source>
        <dbReference type="ARBA" id="ARBA00022553"/>
    </source>
</evidence>
<dbReference type="RefSeq" id="WP_269884525.1">
    <property type="nucleotide sequence ID" value="NZ_JAQAGZ010000020.1"/>
</dbReference>
<dbReference type="InterPro" id="IPR050428">
    <property type="entry name" value="TCS_sensor_his_kinase"/>
</dbReference>
<sequence>MSLRTRLILLTALWILIIVLFFNIFIYVYFQNQTTKAEDRLLWNKAQIILRNPEVHHTVNWRNPELLTEYAAPDTLLRIIRPDGSVALEYVSNEQLRMHPPVYRNNYHSATRNENGYRMLFIQVPLLENGKQIAILELGKALNVVNDIMDILVTGLSITTVGVILFSIVGGIFFTRVIIHPLRQLAVTMNEIRSKGDFLLLSPEITSKKDELGRLGTTFNEMIVGLRENDLKQKHFIASASHELKTPLTVIESYASLLSRWGSEDPAIRKEAVDAILSESQRLKGLIGSLLRLAEAEQEERPWEREQFDLLELIHTTVEQIMMATGRKIEVHCGESAVSMEGQPEQIKQLLIILLDNAVKYSEETIEVVLEQGPEQLLLLVKDYGVGIPESDLPHLFERFYRVDPSRCKRTGGSGLGLSIAKPIVQRHCGSIRIESREGIGTTVIITLPNGNQSGVRPFS</sequence>
<dbReference type="InterPro" id="IPR003661">
    <property type="entry name" value="HisK_dim/P_dom"/>
</dbReference>
<dbReference type="InterPro" id="IPR036097">
    <property type="entry name" value="HisK_dim/P_sf"/>
</dbReference>
<dbReference type="PANTHER" id="PTHR45436">
    <property type="entry name" value="SENSOR HISTIDINE KINASE YKOH"/>
    <property type="match status" value="1"/>
</dbReference>
<dbReference type="SMART" id="SM00304">
    <property type="entry name" value="HAMP"/>
    <property type="match status" value="1"/>
</dbReference>
<evidence type="ECO:0000256" key="11">
    <source>
        <dbReference type="ARBA" id="ARBA00022989"/>
    </source>
</evidence>
<reference evidence="17 18" key="1">
    <citation type="submission" date="2022-12" db="EMBL/GenBank/DDBJ databases">
        <title>Draft genome sequence of Paenibacillus sp. dW9.</title>
        <authorList>
            <person name="Choi E.-W."/>
            <person name="Kim D.-U."/>
        </authorList>
    </citation>
    <scope>NUCLEOTIDE SEQUENCE [LARGE SCALE GENOMIC DNA]</scope>
    <source>
        <strain evidence="18">dW9</strain>
    </source>
</reference>
<dbReference type="InterPro" id="IPR003594">
    <property type="entry name" value="HATPase_dom"/>
</dbReference>
<evidence type="ECO:0000256" key="10">
    <source>
        <dbReference type="ARBA" id="ARBA00022840"/>
    </source>
</evidence>
<evidence type="ECO:0000256" key="8">
    <source>
        <dbReference type="ARBA" id="ARBA00022741"/>
    </source>
</evidence>
<evidence type="ECO:0000256" key="1">
    <source>
        <dbReference type="ARBA" id="ARBA00000085"/>
    </source>
</evidence>
<dbReference type="Gene3D" id="6.10.340.10">
    <property type="match status" value="1"/>
</dbReference>
<evidence type="ECO:0000256" key="4">
    <source>
        <dbReference type="ARBA" id="ARBA00022475"/>
    </source>
</evidence>
<dbReference type="SUPFAM" id="SSF158472">
    <property type="entry name" value="HAMP domain-like"/>
    <property type="match status" value="1"/>
</dbReference>
<evidence type="ECO:0000313" key="17">
    <source>
        <dbReference type="EMBL" id="MCZ8515998.1"/>
    </source>
</evidence>
<dbReference type="PROSITE" id="PS50109">
    <property type="entry name" value="HIS_KIN"/>
    <property type="match status" value="1"/>
</dbReference>
<dbReference type="Proteomes" id="UP001527882">
    <property type="component" value="Unassembled WGS sequence"/>
</dbReference>
<keyword evidence="18" id="KW-1185">Reference proteome</keyword>
<dbReference type="SMART" id="SM00388">
    <property type="entry name" value="HisKA"/>
    <property type="match status" value="1"/>
</dbReference>
<dbReference type="InterPro" id="IPR036890">
    <property type="entry name" value="HATPase_C_sf"/>
</dbReference>
<dbReference type="InterPro" id="IPR003660">
    <property type="entry name" value="HAMP_dom"/>
</dbReference>
<dbReference type="Gene3D" id="3.30.565.10">
    <property type="entry name" value="Histidine kinase-like ATPase, C-terminal domain"/>
    <property type="match status" value="1"/>
</dbReference>
<keyword evidence="9 17" id="KW-0418">Kinase</keyword>
<evidence type="ECO:0000256" key="7">
    <source>
        <dbReference type="ARBA" id="ARBA00022692"/>
    </source>
</evidence>
<keyword evidence="11 14" id="KW-1133">Transmembrane helix</keyword>
<evidence type="ECO:0000256" key="6">
    <source>
        <dbReference type="ARBA" id="ARBA00022679"/>
    </source>
</evidence>
<dbReference type="EC" id="2.7.13.3" evidence="3"/>
<comment type="catalytic activity">
    <reaction evidence="1">
        <text>ATP + protein L-histidine = ADP + protein N-phospho-L-histidine.</text>
        <dbReference type="EC" id="2.7.13.3"/>
    </reaction>
</comment>
<dbReference type="GO" id="GO:0016301">
    <property type="term" value="F:kinase activity"/>
    <property type="evidence" value="ECO:0007669"/>
    <property type="project" value="UniProtKB-KW"/>
</dbReference>
<keyword evidence="12" id="KW-0902">Two-component regulatory system</keyword>
<dbReference type="InterPro" id="IPR005467">
    <property type="entry name" value="His_kinase_dom"/>
</dbReference>
<evidence type="ECO:0000256" key="9">
    <source>
        <dbReference type="ARBA" id="ARBA00022777"/>
    </source>
</evidence>
<evidence type="ECO:0000259" key="16">
    <source>
        <dbReference type="PROSITE" id="PS50885"/>
    </source>
</evidence>
<dbReference type="Pfam" id="PF00672">
    <property type="entry name" value="HAMP"/>
    <property type="match status" value="1"/>
</dbReference>
<evidence type="ECO:0000256" key="12">
    <source>
        <dbReference type="ARBA" id="ARBA00023012"/>
    </source>
</evidence>
<keyword evidence="4" id="KW-1003">Cell membrane</keyword>
<dbReference type="CDD" id="cd06225">
    <property type="entry name" value="HAMP"/>
    <property type="match status" value="1"/>
</dbReference>
<gene>
    <name evidence="17" type="ORF">O9H85_27075</name>
</gene>
<keyword evidence="8" id="KW-0547">Nucleotide-binding</keyword>
<organism evidence="17 18">
    <name type="scientific">Paenibacillus gyeongsangnamensis</name>
    <dbReference type="NCBI Taxonomy" id="3388067"/>
    <lineage>
        <taxon>Bacteria</taxon>
        <taxon>Bacillati</taxon>
        <taxon>Bacillota</taxon>
        <taxon>Bacilli</taxon>
        <taxon>Bacillales</taxon>
        <taxon>Paenibacillaceae</taxon>
        <taxon>Paenibacillus</taxon>
    </lineage>
</organism>
<keyword evidence="5" id="KW-0597">Phosphoprotein</keyword>
<dbReference type="Pfam" id="PF00512">
    <property type="entry name" value="HisKA"/>
    <property type="match status" value="1"/>
</dbReference>
<dbReference type="CDD" id="cd00075">
    <property type="entry name" value="HATPase"/>
    <property type="match status" value="1"/>
</dbReference>
<evidence type="ECO:0000256" key="2">
    <source>
        <dbReference type="ARBA" id="ARBA00004651"/>
    </source>
</evidence>
<dbReference type="Pfam" id="PF02518">
    <property type="entry name" value="HATPase_c"/>
    <property type="match status" value="1"/>
</dbReference>
<accession>A0ABT4QGR4</accession>
<dbReference type="PANTHER" id="PTHR45436:SF5">
    <property type="entry name" value="SENSOR HISTIDINE KINASE TRCS"/>
    <property type="match status" value="1"/>
</dbReference>
<comment type="subcellular location">
    <subcellularLocation>
        <location evidence="2">Cell membrane</location>
        <topology evidence="2">Multi-pass membrane protein</topology>
    </subcellularLocation>
</comment>
<evidence type="ECO:0000256" key="13">
    <source>
        <dbReference type="ARBA" id="ARBA00023136"/>
    </source>
</evidence>
<comment type="caution">
    <text evidence="17">The sequence shown here is derived from an EMBL/GenBank/DDBJ whole genome shotgun (WGS) entry which is preliminary data.</text>
</comment>
<dbReference type="EMBL" id="JAQAGZ010000020">
    <property type="protein sequence ID" value="MCZ8515998.1"/>
    <property type="molecule type" value="Genomic_DNA"/>
</dbReference>
<evidence type="ECO:0000313" key="18">
    <source>
        <dbReference type="Proteomes" id="UP001527882"/>
    </source>
</evidence>
<protein>
    <recommendedName>
        <fullName evidence="3">histidine kinase</fullName>
        <ecNumber evidence="3">2.7.13.3</ecNumber>
    </recommendedName>
</protein>